<proteinExistence type="predicted"/>
<comment type="caution">
    <text evidence="1">The sequence shown here is derived from an EMBL/GenBank/DDBJ whole genome shotgun (WGS) entry which is preliminary data.</text>
</comment>
<reference evidence="1 2" key="1">
    <citation type="submission" date="2021-06" db="EMBL/GenBank/DDBJ databases">
        <title>Caerostris extrusa draft genome.</title>
        <authorList>
            <person name="Kono N."/>
            <person name="Arakawa K."/>
        </authorList>
    </citation>
    <scope>NUCLEOTIDE SEQUENCE [LARGE SCALE GENOMIC DNA]</scope>
</reference>
<dbReference type="EMBL" id="BPLR01005568">
    <property type="protein sequence ID" value="GIY03362.1"/>
    <property type="molecule type" value="Genomic_DNA"/>
</dbReference>
<gene>
    <name evidence="1" type="ORF">CEXT_798611</name>
</gene>
<protein>
    <submittedName>
        <fullName evidence="1">Uncharacterized protein</fullName>
    </submittedName>
</protein>
<organism evidence="1 2">
    <name type="scientific">Caerostris extrusa</name>
    <name type="common">Bark spider</name>
    <name type="synonym">Caerostris bankana</name>
    <dbReference type="NCBI Taxonomy" id="172846"/>
    <lineage>
        <taxon>Eukaryota</taxon>
        <taxon>Metazoa</taxon>
        <taxon>Ecdysozoa</taxon>
        <taxon>Arthropoda</taxon>
        <taxon>Chelicerata</taxon>
        <taxon>Arachnida</taxon>
        <taxon>Araneae</taxon>
        <taxon>Araneomorphae</taxon>
        <taxon>Entelegynae</taxon>
        <taxon>Araneoidea</taxon>
        <taxon>Araneidae</taxon>
        <taxon>Caerostris</taxon>
    </lineage>
</organism>
<evidence type="ECO:0000313" key="1">
    <source>
        <dbReference type="EMBL" id="GIY03362.1"/>
    </source>
</evidence>
<sequence length="77" mass="8950">MNLELFLEHKNIQYLFLAKPNFKAPDLFGKRRLSQGRPERGSKKPASTIDLHGNLNKYRLKESPVTTYHARNQKKGL</sequence>
<name>A0AAV4Q598_CAEEX</name>
<dbReference type="Proteomes" id="UP001054945">
    <property type="component" value="Unassembled WGS sequence"/>
</dbReference>
<dbReference type="AlphaFoldDB" id="A0AAV4Q598"/>
<accession>A0AAV4Q598</accession>
<keyword evidence="2" id="KW-1185">Reference proteome</keyword>
<evidence type="ECO:0000313" key="2">
    <source>
        <dbReference type="Proteomes" id="UP001054945"/>
    </source>
</evidence>